<keyword evidence="2" id="KW-1185">Reference proteome</keyword>
<dbReference type="Proteomes" id="UP001165960">
    <property type="component" value="Unassembled WGS sequence"/>
</dbReference>
<organism evidence="1 2">
    <name type="scientific">Entomophthora muscae</name>
    <dbReference type="NCBI Taxonomy" id="34485"/>
    <lineage>
        <taxon>Eukaryota</taxon>
        <taxon>Fungi</taxon>
        <taxon>Fungi incertae sedis</taxon>
        <taxon>Zoopagomycota</taxon>
        <taxon>Entomophthoromycotina</taxon>
        <taxon>Entomophthoromycetes</taxon>
        <taxon>Entomophthorales</taxon>
        <taxon>Entomophthoraceae</taxon>
        <taxon>Entomophthora</taxon>
    </lineage>
</organism>
<protein>
    <submittedName>
        <fullName evidence="1">Uncharacterized protein</fullName>
    </submittedName>
</protein>
<comment type="caution">
    <text evidence="1">The sequence shown here is derived from an EMBL/GenBank/DDBJ whole genome shotgun (WGS) entry which is preliminary data.</text>
</comment>
<gene>
    <name evidence="1" type="ORF">DSO57_1016288</name>
</gene>
<proteinExistence type="predicted"/>
<reference evidence="1" key="1">
    <citation type="submission" date="2022-04" db="EMBL/GenBank/DDBJ databases">
        <title>Genome of the entomopathogenic fungus Entomophthora muscae.</title>
        <authorList>
            <person name="Elya C."/>
            <person name="Lovett B.R."/>
            <person name="Lee E."/>
            <person name="Macias A.M."/>
            <person name="Hajek A.E."/>
            <person name="De Bivort B.L."/>
            <person name="Kasson M.T."/>
            <person name="De Fine Licht H.H."/>
            <person name="Stajich J.E."/>
        </authorList>
    </citation>
    <scope>NUCLEOTIDE SEQUENCE</scope>
    <source>
        <strain evidence="1">Berkeley</strain>
    </source>
</reference>
<evidence type="ECO:0000313" key="1">
    <source>
        <dbReference type="EMBL" id="KAJ9069651.1"/>
    </source>
</evidence>
<accession>A0ACC2T5C3</accession>
<dbReference type="EMBL" id="QTSX02003616">
    <property type="protein sequence ID" value="KAJ9069651.1"/>
    <property type="molecule type" value="Genomic_DNA"/>
</dbReference>
<evidence type="ECO:0000313" key="2">
    <source>
        <dbReference type="Proteomes" id="UP001165960"/>
    </source>
</evidence>
<name>A0ACC2T5C3_9FUNG</name>
<sequence>MIPCQIETSQDPLGPDIIITISISNDEILAYLLLGALLMLFLFLAVQLTQWYTASTANPQPNNNSFHIVLGNLRYIVCTITCQYYQNHDLKEWSDLYEKASFPDVNQMLSRTQVTLGPYYYLIMRASCVFILMISAYYVYHYNVQTIPDICQTRPDCEVQAHIEPVLKPSSTFMLKTSSSACYSRSLQNHCQLFF</sequence>